<proteinExistence type="predicted"/>
<reference evidence="1 2" key="1">
    <citation type="submission" date="2019-10" db="EMBL/GenBank/DDBJ databases">
        <title>Epibacterium sp. nov., isolated from seawater.</title>
        <authorList>
            <person name="Zhang X."/>
            <person name="Li N."/>
        </authorList>
    </citation>
    <scope>NUCLEOTIDE SEQUENCE [LARGE SCALE GENOMIC DNA]</scope>
    <source>
        <strain evidence="1 2">SM1969</strain>
    </source>
</reference>
<gene>
    <name evidence="1" type="ORF">GG681_11505</name>
</gene>
<keyword evidence="2" id="KW-1185">Reference proteome</keyword>
<organism evidence="1 2">
    <name type="scientific">Tritonibacter aquimaris</name>
    <dbReference type="NCBI Taxonomy" id="2663379"/>
    <lineage>
        <taxon>Bacteria</taxon>
        <taxon>Pseudomonadati</taxon>
        <taxon>Pseudomonadota</taxon>
        <taxon>Alphaproteobacteria</taxon>
        <taxon>Rhodobacterales</taxon>
        <taxon>Paracoccaceae</taxon>
        <taxon>Tritonibacter</taxon>
    </lineage>
</organism>
<evidence type="ECO:0000313" key="1">
    <source>
        <dbReference type="EMBL" id="MQY43268.1"/>
    </source>
</evidence>
<evidence type="ECO:0000313" key="2">
    <source>
        <dbReference type="Proteomes" id="UP000436694"/>
    </source>
</evidence>
<evidence type="ECO:0008006" key="3">
    <source>
        <dbReference type="Google" id="ProtNLM"/>
    </source>
</evidence>
<dbReference type="RefSeq" id="WP_153548154.1">
    <property type="nucleotide sequence ID" value="NZ_WIXK01000005.1"/>
</dbReference>
<dbReference type="EMBL" id="WIXK01000005">
    <property type="protein sequence ID" value="MQY43268.1"/>
    <property type="molecule type" value="Genomic_DNA"/>
</dbReference>
<dbReference type="Proteomes" id="UP000436694">
    <property type="component" value="Unassembled WGS sequence"/>
</dbReference>
<comment type="caution">
    <text evidence="1">The sequence shown here is derived from an EMBL/GenBank/DDBJ whole genome shotgun (WGS) entry which is preliminary data.</text>
</comment>
<dbReference type="AlphaFoldDB" id="A0A844AUY7"/>
<sequence>MSAQERVALRALARRGLGDALRRVVVQELLLGLRPQPLTTAQTALPLQLPRKTQQQLADLADLHGVSTAEIARQALAQHLRRQGGF</sequence>
<protein>
    <recommendedName>
        <fullName evidence="3">Ribbon-helix-helix protein CopG domain-containing protein</fullName>
    </recommendedName>
</protein>
<name>A0A844AUY7_9RHOB</name>
<accession>A0A844AUY7</accession>